<keyword evidence="1" id="KW-0472">Membrane</keyword>
<keyword evidence="3" id="KW-1185">Reference proteome</keyword>
<sequence>MGQTGANFLAFFPFFFVGLWLLVTTILGFLSGDILSAHQPGQRSLEWLAAGPLLRIPRSGVWRESDDPLPD</sequence>
<proteinExistence type="predicted"/>
<protein>
    <submittedName>
        <fullName evidence="2">Uncharacterized protein</fullName>
    </submittedName>
</protein>
<keyword evidence="1" id="KW-1133">Transmembrane helix</keyword>
<feature type="transmembrane region" description="Helical" evidence="1">
    <location>
        <begin position="6"/>
        <end position="30"/>
    </location>
</feature>
<gene>
    <name evidence="2" type="ORF">MZV50_18970</name>
</gene>
<evidence type="ECO:0000256" key="1">
    <source>
        <dbReference type="SAM" id="Phobius"/>
    </source>
</evidence>
<evidence type="ECO:0000313" key="2">
    <source>
        <dbReference type="EMBL" id="USQ94645.1"/>
    </source>
</evidence>
<dbReference type="Proteomes" id="UP001057520">
    <property type="component" value="Chromosome"/>
</dbReference>
<organism evidence="2 3">
    <name type="scientific">Caulobacter segnis</name>
    <dbReference type="NCBI Taxonomy" id="88688"/>
    <lineage>
        <taxon>Bacteria</taxon>
        <taxon>Pseudomonadati</taxon>
        <taxon>Pseudomonadota</taxon>
        <taxon>Alphaproteobacteria</taxon>
        <taxon>Caulobacterales</taxon>
        <taxon>Caulobacteraceae</taxon>
        <taxon>Caulobacter</taxon>
    </lineage>
</organism>
<evidence type="ECO:0000313" key="3">
    <source>
        <dbReference type="Proteomes" id="UP001057520"/>
    </source>
</evidence>
<keyword evidence="1" id="KW-0812">Transmembrane</keyword>
<reference evidence="2 3" key="1">
    <citation type="submission" date="2022-04" db="EMBL/GenBank/DDBJ databases">
        <title>Genome sequence of soybean root-associated Caulobacter segnis RL271.</title>
        <authorList>
            <person name="Longley R."/>
            <person name="Bonito G."/>
            <person name="Trigodet F."/>
            <person name="Crosson S."/>
            <person name="Fiebig A."/>
        </authorList>
    </citation>
    <scope>NUCLEOTIDE SEQUENCE [LARGE SCALE GENOMIC DNA]</scope>
    <source>
        <strain evidence="2 3">RL271</strain>
    </source>
</reference>
<accession>A0ABY4ZQ27</accession>
<name>A0ABY4ZQ27_9CAUL</name>
<dbReference type="EMBL" id="CP096040">
    <property type="protein sequence ID" value="USQ94645.1"/>
    <property type="molecule type" value="Genomic_DNA"/>
</dbReference>